<keyword evidence="2" id="KW-0805">Transcription regulation</keyword>
<dbReference type="Proteomes" id="UP001610446">
    <property type="component" value="Unassembled WGS sequence"/>
</dbReference>
<sequence>MSQQQSTIRQPQACSYCRGRKVKCDGEKPCGNCRDHQQKCIFLPAKRRGRKHHNYATRAPEALASPIVEPTQVDRGYDRGLSRTPITQGTLEIVQQTQHISHPPLSSQIAGEQDFPFDSHIEGNPQGAAMESPEYRRQNSSGYMFGDMMGHSNVVLTPKDSDIEREEATIDIKQINWEHHGPGSWLSICSKPGIQWVASRAETSQFGQIAHTLVMDWTKHLTMTHNLNRARYAEPDMEKASHYVASYFEYSHDSIFGAVHRPDFETHLRLHHQGLQADDAAHYALRNAVYAVGCRAAAMLDDSASFTETRQLSLKYFQNALSVYTDLLFMPSGLAAVEALIVMTSYAELLGSPSVEYMLCSSAARLAQSKGLHRKAARHWNLPPVEITHRSCVFWTIYCYDKYLSLRCGRPPILDDDDISCEMPTEMPHGSTIDIEVFTAIVNHAQMCSLILKQLCSARSFKNTTEFIFRQTDRHEEKLQEWRSSLPPGLRPESISNSKTPLNRRFNLIRLHIAYHGSNIALHANTYYPWINSFLISHGGASFRARAAHSSEQVAASSRQILLSLKHLNPDLMSLSPVSFYYPMLATINLFIYILKSPTSPTVQPDLALLDIASGHFGQIYHLTSGHVSFSFPREAIRIAERAVQVSRMNEGTMGMYNVAISAPHASAEGLFDTSRADNLSQSSIDNFWSGLPDDFFDDFVVSGDMITL</sequence>
<dbReference type="EMBL" id="JBFXLU010000179">
    <property type="protein sequence ID" value="KAL2836399.1"/>
    <property type="molecule type" value="Genomic_DNA"/>
</dbReference>
<dbReference type="Gene3D" id="4.10.240.10">
    <property type="entry name" value="Zn(2)-C6 fungal-type DNA-binding domain"/>
    <property type="match status" value="1"/>
</dbReference>
<proteinExistence type="predicted"/>
<dbReference type="Pfam" id="PF04082">
    <property type="entry name" value="Fungal_trans"/>
    <property type="match status" value="1"/>
</dbReference>
<dbReference type="SMART" id="SM00066">
    <property type="entry name" value="GAL4"/>
    <property type="match status" value="1"/>
</dbReference>
<evidence type="ECO:0000256" key="3">
    <source>
        <dbReference type="ARBA" id="ARBA00023125"/>
    </source>
</evidence>
<evidence type="ECO:0000256" key="2">
    <source>
        <dbReference type="ARBA" id="ARBA00023015"/>
    </source>
</evidence>
<evidence type="ECO:0000313" key="7">
    <source>
        <dbReference type="EMBL" id="KAL2836399.1"/>
    </source>
</evidence>
<comment type="caution">
    <text evidence="7">The sequence shown here is derived from an EMBL/GenBank/DDBJ whole genome shotgun (WGS) entry which is preliminary data.</text>
</comment>
<dbReference type="PANTHER" id="PTHR46910">
    <property type="entry name" value="TRANSCRIPTION FACTOR PDR1"/>
    <property type="match status" value="1"/>
</dbReference>
<dbReference type="Pfam" id="PF00172">
    <property type="entry name" value="Zn_clus"/>
    <property type="match status" value="1"/>
</dbReference>
<evidence type="ECO:0000256" key="5">
    <source>
        <dbReference type="ARBA" id="ARBA00023242"/>
    </source>
</evidence>
<evidence type="ECO:0000259" key="6">
    <source>
        <dbReference type="PROSITE" id="PS50048"/>
    </source>
</evidence>
<protein>
    <submittedName>
        <fullName evidence="7">Fungal-specific transcription factor domain-containing protein</fullName>
    </submittedName>
</protein>
<dbReference type="InterPro" id="IPR036864">
    <property type="entry name" value="Zn2-C6_fun-type_DNA-bd_sf"/>
</dbReference>
<keyword evidence="4" id="KW-0804">Transcription</keyword>
<keyword evidence="1" id="KW-0479">Metal-binding</keyword>
<evidence type="ECO:0000256" key="4">
    <source>
        <dbReference type="ARBA" id="ARBA00023163"/>
    </source>
</evidence>
<name>A0ABR4JA18_9EURO</name>
<feature type="domain" description="Zn(2)-C6 fungal-type" evidence="6">
    <location>
        <begin position="13"/>
        <end position="42"/>
    </location>
</feature>
<reference evidence="7 8" key="1">
    <citation type="submission" date="2024-07" db="EMBL/GenBank/DDBJ databases">
        <title>Section-level genome sequencing and comparative genomics of Aspergillus sections Usti and Cavernicolus.</title>
        <authorList>
            <consortium name="Lawrence Berkeley National Laboratory"/>
            <person name="Nybo J.L."/>
            <person name="Vesth T.C."/>
            <person name="Theobald S."/>
            <person name="Frisvad J.C."/>
            <person name="Larsen T.O."/>
            <person name="Kjaerboelling I."/>
            <person name="Rothschild-Mancinelli K."/>
            <person name="Lyhne E.K."/>
            <person name="Kogle M.E."/>
            <person name="Barry K."/>
            <person name="Clum A."/>
            <person name="Na H."/>
            <person name="Ledsgaard L."/>
            <person name="Lin J."/>
            <person name="Lipzen A."/>
            <person name="Kuo A."/>
            <person name="Riley R."/>
            <person name="Mondo S."/>
            <person name="Labutti K."/>
            <person name="Haridas S."/>
            <person name="Pangalinan J."/>
            <person name="Salamov A.A."/>
            <person name="Simmons B.A."/>
            <person name="Magnuson J.K."/>
            <person name="Chen J."/>
            <person name="Drula E."/>
            <person name="Henrissat B."/>
            <person name="Wiebenga A."/>
            <person name="Lubbers R.J."/>
            <person name="Gomes A.C."/>
            <person name="Makela M.R."/>
            <person name="Stajich J."/>
            <person name="Grigoriev I.V."/>
            <person name="Mortensen U.H."/>
            <person name="De Vries R.P."/>
            <person name="Baker S.E."/>
            <person name="Andersen M.R."/>
        </authorList>
    </citation>
    <scope>NUCLEOTIDE SEQUENCE [LARGE SCALE GENOMIC DNA]</scope>
    <source>
        <strain evidence="7 8">CBS 123904</strain>
    </source>
</reference>
<keyword evidence="8" id="KW-1185">Reference proteome</keyword>
<gene>
    <name evidence="7" type="ORF">BJY01DRAFT_222014</name>
</gene>
<dbReference type="SMART" id="SM00906">
    <property type="entry name" value="Fungal_trans"/>
    <property type="match status" value="1"/>
</dbReference>
<organism evidence="7 8">
    <name type="scientific">Aspergillus pseudoustus</name>
    <dbReference type="NCBI Taxonomy" id="1810923"/>
    <lineage>
        <taxon>Eukaryota</taxon>
        <taxon>Fungi</taxon>
        <taxon>Dikarya</taxon>
        <taxon>Ascomycota</taxon>
        <taxon>Pezizomycotina</taxon>
        <taxon>Eurotiomycetes</taxon>
        <taxon>Eurotiomycetidae</taxon>
        <taxon>Eurotiales</taxon>
        <taxon>Aspergillaceae</taxon>
        <taxon>Aspergillus</taxon>
        <taxon>Aspergillus subgen. Nidulantes</taxon>
    </lineage>
</organism>
<dbReference type="PANTHER" id="PTHR46910:SF25">
    <property type="entry name" value="ABC-TRANSPORTER-REGULATING TRANSCRIPTION FACTOR"/>
    <property type="match status" value="1"/>
</dbReference>
<dbReference type="PROSITE" id="PS50048">
    <property type="entry name" value="ZN2_CY6_FUNGAL_2"/>
    <property type="match status" value="1"/>
</dbReference>
<dbReference type="CDD" id="cd12148">
    <property type="entry name" value="fungal_TF_MHR"/>
    <property type="match status" value="1"/>
</dbReference>
<evidence type="ECO:0000256" key="1">
    <source>
        <dbReference type="ARBA" id="ARBA00022723"/>
    </source>
</evidence>
<dbReference type="SUPFAM" id="SSF57701">
    <property type="entry name" value="Zn2/Cys6 DNA-binding domain"/>
    <property type="match status" value="1"/>
</dbReference>
<dbReference type="PROSITE" id="PS00463">
    <property type="entry name" value="ZN2_CY6_FUNGAL_1"/>
    <property type="match status" value="1"/>
</dbReference>
<dbReference type="CDD" id="cd00067">
    <property type="entry name" value="GAL4"/>
    <property type="match status" value="1"/>
</dbReference>
<dbReference type="InterPro" id="IPR001138">
    <property type="entry name" value="Zn2Cys6_DnaBD"/>
</dbReference>
<dbReference type="InterPro" id="IPR007219">
    <property type="entry name" value="XnlR_reg_dom"/>
</dbReference>
<accession>A0ABR4JA18</accession>
<keyword evidence="3" id="KW-0238">DNA-binding</keyword>
<dbReference type="InterPro" id="IPR050987">
    <property type="entry name" value="AtrR-like"/>
</dbReference>
<keyword evidence="5" id="KW-0539">Nucleus</keyword>
<evidence type="ECO:0000313" key="8">
    <source>
        <dbReference type="Proteomes" id="UP001610446"/>
    </source>
</evidence>